<evidence type="ECO:0000259" key="8">
    <source>
        <dbReference type="PROSITE" id="PS50011"/>
    </source>
</evidence>
<dbReference type="Pfam" id="PF07714">
    <property type="entry name" value="PK_Tyr_Ser-Thr"/>
    <property type="match status" value="1"/>
</dbReference>
<evidence type="ECO:0000256" key="6">
    <source>
        <dbReference type="PROSITE-ProRule" id="PRU10141"/>
    </source>
</evidence>
<dbReference type="PROSITE" id="PS00108">
    <property type="entry name" value="PROTEIN_KINASE_ST"/>
    <property type="match status" value="1"/>
</dbReference>
<dbReference type="Gene3D" id="3.30.200.20">
    <property type="entry name" value="Phosphorylase Kinase, domain 1"/>
    <property type="match status" value="1"/>
</dbReference>
<gene>
    <name evidence="9" type="ORF">WJX74_002458</name>
</gene>
<evidence type="ECO:0000256" key="7">
    <source>
        <dbReference type="RuleBase" id="RU000304"/>
    </source>
</evidence>
<sequence length="383" mass="42010">MHLVPLSRNLLQRDEALVNIPGSIPAYYPEGRQDYRADGTTVWSATFTEEHCLSRKSFCLADHTPFADLRIGVVLGSGSFAKVFYGTYDGQQVAVKVMDWVTSNSAVKTTITGDPDELAIAARLKHANIVAVYASCTKEVETVLATNGRESSQAMQSWLIMDYCDKGSLIEAIDKGWFQIRTSKNVFIPNMASILLTARELASGMAYVHSLGILHGDLKGPNILLTASSEDARGFTSKISDFGLSRLCSNNAEIETKTSGTVTHAPPELLSDGHLSQAGDVFAFGVMLWEMWNSQHAWSGLLPYQVLFAVFKGKRLEMPENAPSSFADLVKACMAQTPAERPSFAQILDMIAALQLAQSWCWYGRFSTTNGRLQGPEFFNALI</sequence>
<evidence type="ECO:0000256" key="5">
    <source>
        <dbReference type="ARBA" id="ARBA00022840"/>
    </source>
</evidence>
<keyword evidence="4" id="KW-0418">Kinase</keyword>
<dbReference type="InterPro" id="IPR001245">
    <property type="entry name" value="Ser-Thr/Tyr_kinase_cat_dom"/>
</dbReference>
<keyword evidence="3 6" id="KW-0547">Nucleotide-binding</keyword>
<organism evidence="9 10">
    <name type="scientific">Apatococcus lobatus</name>
    <dbReference type="NCBI Taxonomy" id="904363"/>
    <lineage>
        <taxon>Eukaryota</taxon>
        <taxon>Viridiplantae</taxon>
        <taxon>Chlorophyta</taxon>
        <taxon>core chlorophytes</taxon>
        <taxon>Trebouxiophyceae</taxon>
        <taxon>Chlorellales</taxon>
        <taxon>Chlorellaceae</taxon>
        <taxon>Apatococcus</taxon>
    </lineage>
</organism>
<dbReference type="SMART" id="SM00220">
    <property type="entry name" value="S_TKc"/>
    <property type="match status" value="1"/>
</dbReference>
<evidence type="ECO:0000256" key="2">
    <source>
        <dbReference type="ARBA" id="ARBA00022679"/>
    </source>
</evidence>
<dbReference type="PANTHER" id="PTHR44329">
    <property type="entry name" value="SERINE/THREONINE-PROTEIN KINASE TNNI3K-RELATED"/>
    <property type="match status" value="1"/>
</dbReference>
<dbReference type="PRINTS" id="PR00109">
    <property type="entry name" value="TYRKINASE"/>
</dbReference>
<dbReference type="InterPro" id="IPR011009">
    <property type="entry name" value="Kinase-like_dom_sf"/>
</dbReference>
<dbReference type="GO" id="GO:0005524">
    <property type="term" value="F:ATP binding"/>
    <property type="evidence" value="ECO:0007669"/>
    <property type="project" value="UniProtKB-UniRule"/>
</dbReference>
<dbReference type="GO" id="GO:0004674">
    <property type="term" value="F:protein serine/threonine kinase activity"/>
    <property type="evidence" value="ECO:0007669"/>
    <property type="project" value="UniProtKB-KW"/>
</dbReference>
<feature type="domain" description="Protein kinase" evidence="8">
    <location>
        <begin position="69"/>
        <end position="354"/>
    </location>
</feature>
<evidence type="ECO:0000256" key="3">
    <source>
        <dbReference type="ARBA" id="ARBA00022741"/>
    </source>
</evidence>
<dbReference type="InterPro" id="IPR017441">
    <property type="entry name" value="Protein_kinase_ATP_BS"/>
</dbReference>
<reference evidence="9 10" key="1">
    <citation type="journal article" date="2024" name="Nat. Commun.">
        <title>Phylogenomics reveals the evolutionary origins of lichenization in chlorophyte algae.</title>
        <authorList>
            <person name="Puginier C."/>
            <person name="Libourel C."/>
            <person name="Otte J."/>
            <person name="Skaloud P."/>
            <person name="Haon M."/>
            <person name="Grisel S."/>
            <person name="Petersen M."/>
            <person name="Berrin J.G."/>
            <person name="Delaux P.M."/>
            <person name="Dal Grande F."/>
            <person name="Keller J."/>
        </authorList>
    </citation>
    <scope>NUCLEOTIDE SEQUENCE [LARGE SCALE GENOMIC DNA]</scope>
    <source>
        <strain evidence="9 10">SAG 2145</strain>
    </source>
</reference>
<evidence type="ECO:0000256" key="4">
    <source>
        <dbReference type="ARBA" id="ARBA00022777"/>
    </source>
</evidence>
<evidence type="ECO:0000313" key="9">
    <source>
        <dbReference type="EMBL" id="KAK9824876.1"/>
    </source>
</evidence>
<protein>
    <recommendedName>
        <fullName evidence="8">Protein kinase domain-containing protein</fullName>
    </recommendedName>
</protein>
<dbReference type="EMBL" id="JALJOS010000027">
    <property type="protein sequence ID" value="KAK9824876.1"/>
    <property type="molecule type" value="Genomic_DNA"/>
</dbReference>
<dbReference type="Gene3D" id="1.10.510.10">
    <property type="entry name" value="Transferase(Phosphotransferase) domain 1"/>
    <property type="match status" value="1"/>
</dbReference>
<dbReference type="AlphaFoldDB" id="A0AAW1QTM6"/>
<evidence type="ECO:0000313" key="10">
    <source>
        <dbReference type="Proteomes" id="UP001438707"/>
    </source>
</evidence>
<comment type="caution">
    <text evidence="9">The sequence shown here is derived from an EMBL/GenBank/DDBJ whole genome shotgun (WGS) entry which is preliminary data.</text>
</comment>
<comment type="similarity">
    <text evidence="7">Belongs to the protein kinase superfamily.</text>
</comment>
<keyword evidence="1 7" id="KW-0723">Serine/threonine-protein kinase</keyword>
<dbReference type="InterPro" id="IPR008271">
    <property type="entry name" value="Ser/Thr_kinase_AS"/>
</dbReference>
<dbReference type="SUPFAM" id="SSF56112">
    <property type="entry name" value="Protein kinase-like (PK-like)"/>
    <property type="match status" value="1"/>
</dbReference>
<proteinExistence type="inferred from homology"/>
<feature type="binding site" evidence="6">
    <location>
        <position position="108"/>
    </location>
    <ligand>
        <name>ATP</name>
        <dbReference type="ChEBI" id="CHEBI:30616"/>
    </ligand>
</feature>
<keyword evidence="10" id="KW-1185">Reference proteome</keyword>
<keyword evidence="5 6" id="KW-0067">ATP-binding</keyword>
<dbReference type="InterPro" id="IPR051681">
    <property type="entry name" value="Ser/Thr_Kinases-Pseudokinases"/>
</dbReference>
<dbReference type="PANTHER" id="PTHR44329:SF214">
    <property type="entry name" value="PROTEIN KINASE DOMAIN-CONTAINING PROTEIN"/>
    <property type="match status" value="1"/>
</dbReference>
<dbReference type="InterPro" id="IPR000719">
    <property type="entry name" value="Prot_kinase_dom"/>
</dbReference>
<dbReference type="Proteomes" id="UP001438707">
    <property type="component" value="Unassembled WGS sequence"/>
</dbReference>
<name>A0AAW1QTM6_9CHLO</name>
<accession>A0AAW1QTM6</accession>
<dbReference type="PROSITE" id="PS00107">
    <property type="entry name" value="PROTEIN_KINASE_ATP"/>
    <property type="match status" value="1"/>
</dbReference>
<evidence type="ECO:0000256" key="1">
    <source>
        <dbReference type="ARBA" id="ARBA00022527"/>
    </source>
</evidence>
<keyword evidence="2" id="KW-0808">Transferase</keyword>
<dbReference type="PROSITE" id="PS50011">
    <property type="entry name" value="PROTEIN_KINASE_DOM"/>
    <property type="match status" value="1"/>
</dbReference>